<dbReference type="InterPro" id="IPR050189">
    <property type="entry name" value="MFS_Efflux_Transporters"/>
</dbReference>
<dbReference type="PANTHER" id="PTHR43124:SF3">
    <property type="entry name" value="CHLORAMPHENICOL EFFLUX PUMP RV0191"/>
    <property type="match status" value="1"/>
</dbReference>
<dbReference type="Proteomes" id="UP001589613">
    <property type="component" value="Unassembled WGS sequence"/>
</dbReference>
<dbReference type="Gene3D" id="1.20.1250.20">
    <property type="entry name" value="MFS general substrate transporter like domains"/>
    <property type="match status" value="2"/>
</dbReference>
<feature type="transmembrane region" description="Helical" evidence="6">
    <location>
        <begin position="166"/>
        <end position="185"/>
    </location>
</feature>
<comment type="caution">
    <text evidence="8">The sequence shown here is derived from an EMBL/GenBank/DDBJ whole genome shotgun (WGS) entry which is preliminary data.</text>
</comment>
<evidence type="ECO:0000256" key="3">
    <source>
        <dbReference type="ARBA" id="ARBA00022692"/>
    </source>
</evidence>
<feature type="transmembrane region" description="Helical" evidence="6">
    <location>
        <begin position="360"/>
        <end position="380"/>
    </location>
</feature>
<feature type="domain" description="Major facilitator superfamily (MFS) profile" evidence="7">
    <location>
        <begin position="12"/>
        <end position="383"/>
    </location>
</feature>
<gene>
    <name evidence="8" type="ORF">ACFFN0_14195</name>
</gene>
<feature type="transmembrane region" description="Helical" evidence="6">
    <location>
        <begin position="12"/>
        <end position="33"/>
    </location>
</feature>
<keyword evidence="3 6" id="KW-0812">Transmembrane</keyword>
<sequence length="396" mass="39212">MSSRRAVSDAGLVPLVVLVTVGSVLPVFLLGANGPQVMADLKFDAGGLGAVAGSYTIGLAVASLGLGRWLDRSSLPRAVLTATGLGIAGGVTAAATSSLPMLAIGLFASGVSSSTYQMSAGRILQNSVGGGGHGVAFGWFQSAKPVAVAVAGAFGMLATLGVGWRASFAGVTAVTAVLAAVLALWCVDHEPGTQKRSIEGGSRQGIVLLAALMALGFGLTNISTTFLSDTVQVAGPAALGSGALLTVGGLLAAVGRVAAGRLTDVTGWDELALVAPAFIAAGIGSILVGTLAWSAIVTGFLLIFALGWAFGGLLVAQGTRRYPGNSAAVVGVLLVGGAIGGSVSPPIFGAAATTWGYDVAWRGWGVAMLIAGLCAGVLAFRRQHSGQRRLKGGSDS</sequence>
<feature type="transmembrane region" description="Helical" evidence="6">
    <location>
        <begin position="295"/>
        <end position="316"/>
    </location>
</feature>
<keyword evidence="9" id="KW-1185">Reference proteome</keyword>
<dbReference type="PROSITE" id="PS50850">
    <property type="entry name" value="MFS"/>
    <property type="match status" value="1"/>
</dbReference>
<feature type="transmembrane region" description="Helical" evidence="6">
    <location>
        <begin position="271"/>
        <end position="289"/>
    </location>
</feature>
<reference evidence="8 9" key="1">
    <citation type="submission" date="2024-09" db="EMBL/GenBank/DDBJ databases">
        <authorList>
            <person name="Sun Q."/>
            <person name="Mori K."/>
        </authorList>
    </citation>
    <scope>NUCLEOTIDE SEQUENCE [LARGE SCALE GENOMIC DNA]</scope>
    <source>
        <strain evidence="8 9">JCM 12763</strain>
    </source>
</reference>
<evidence type="ECO:0000256" key="5">
    <source>
        <dbReference type="ARBA" id="ARBA00023136"/>
    </source>
</evidence>
<organism evidence="8 9">
    <name type="scientific">Ornithinimicrobium kibberense</name>
    <dbReference type="NCBI Taxonomy" id="282060"/>
    <lineage>
        <taxon>Bacteria</taxon>
        <taxon>Bacillati</taxon>
        <taxon>Actinomycetota</taxon>
        <taxon>Actinomycetes</taxon>
        <taxon>Micrococcales</taxon>
        <taxon>Ornithinimicrobiaceae</taxon>
        <taxon>Ornithinimicrobium</taxon>
    </lineage>
</organism>
<accession>A0ABV5V650</accession>
<dbReference type="Pfam" id="PF07690">
    <property type="entry name" value="MFS_1"/>
    <property type="match status" value="1"/>
</dbReference>
<keyword evidence="5 6" id="KW-0472">Membrane</keyword>
<dbReference type="InterPro" id="IPR011701">
    <property type="entry name" value="MFS"/>
</dbReference>
<evidence type="ECO:0000256" key="6">
    <source>
        <dbReference type="SAM" id="Phobius"/>
    </source>
</evidence>
<dbReference type="InterPro" id="IPR020846">
    <property type="entry name" value="MFS_dom"/>
</dbReference>
<evidence type="ECO:0000256" key="2">
    <source>
        <dbReference type="ARBA" id="ARBA00022475"/>
    </source>
</evidence>
<name>A0ABV5V650_9MICO</name>
<dbReference type="PANTHER" id="PTHR43124">
    <property type="entry name" value="PURINE EFFLUX PUMP PBUE"/>
    <property type="match status" value="1"/>
</dbReference>
<evidence type="ECO:0000259" key="7">
    <source>
        <dbReference type="PROSITE" id="PS50850"/>
    </source>
</evidence>
<evidence type="ECO:0000256" key="1">
    <source>
        <dbReference type="ARBA" id="ARBA00004651"/>
    </source>
</evidence>
<feature type="transmembrane region" description="Helical" evidence="6">
    <location>
        <begin position="45"/>
        <end position="66"/>
    </location>
</feature>
<dbReference type="SUPFAM" id="SSF103473">
    <property type="entry name" value="MFS general substrate transporter"/>
    <property type="match status" value="1"/>
</dbReference>
<feature type="transmembrane region" description="Helical" evidence="6">
    <location>
        <begin position="206"/>
        <end position="227"/>
    </location>
</feature>
<feature type="transmembrane region" description="Helical" evidence="6">
    <location>
        <begin position="233"/>
        <end position="259"/>
    </location>
</feature>
<dbReference type="EMBL" id="JBHMAX010000025">
    <property type="protein sequence ID" value="MFB9733197.1"/>
    <property type="molecule type" value="Genomic_DNA"/>
</dbReference>
<comment type="subcellular location">
    <subcellularLocation>
        <location evidence="1">Cell membrane</location>
        <topology evidence="1">Multi-pass membrane protein</topology>
    </subcellularLocation>
</comment>
<protein>
    <submittedName>
        <fullName evidence="8">MFS transporter</fullName>
    </submittedName>
</protein>
<evidence type="ECO:0000256" key="4">
    <source>
        <dbReference type="ARBA" id="ARBA00022989"/>
    </source>
</evidence>
<keyword evidence="2" id="KW-1003">Cell membrane</keyword>
<dbReference type="InterPro" id="IPR036259">
    <property type="entry name" value="MFS_trans_sf"/>
</dbReference>
<dbReference type="RefSeq" id="WP_141339542.1">
    <property type="nucleotide sequence ID" value="NZ_JBHMAX010000025.1"/>
</dbReference>
<feature type="transmembrane region" description="Helical" evidence="6">
    <location>
        <begin position="78"/>
        <end position="108"/>
    </location>
</feature>
<evidence type="ECO:0000313" key="8">
    <source>
        <dbReference type="EMBL" id="MFB9733197.1"/>
    </source>
</evidence>
<feature type="transmembrane region" description="Helical" evidence="6">
    <location>
        <begin position="328"/>
        <end position="348"/>
    </location>
</feature>
<keyword evidence="4 6" id="KW-1133">Transmembrane helix</keyword>
<proteinExistence type="predicted"/>
<evidence type="ECO:0000313" key="9">
    <source>
        <dbReference type="Proteomes" id="UP001589613"/>
    </source>
</evidence>